<dbReference type="GO" id="GO:0008324">
    <property type="term" value="F:monoatomic cation transmembrane transporter activity"/>
    <property type="evidence" value="ECO:0007669"/>
    <property type="project" value="InterPro"/>
</dbReference>
<keyword evidence="3" id="KW-1185">Reference proteome</keyword>
<proteinExistence type="predicted"/>
<dbReference type="EMBL" id="AMZN01000028">
    <property type="protein sequence ID" value="ELR72044.1"/>
    <property type="molecule type" value="Genomic_DNA"/>
</dbReference>
<dbReference type="STRING" id="1237149.C900_01909"/>
<comment type="caution">
    <text evidence="2">The sequence shown here is derived from an EMBL/GenBank/DDBJ whole genome shotgun (WGS) entry which is preliminary data.</text>
</comment>
<protein>
    <recommendedName>
        <fullName evidence="1">RCK C-terminal domain-containing protein</fullName>
    </recommendedName>
</protein>
<feature type="domain" description="RCK C-terminal" evidence="1">
    <location>
        <begin position="1"/>
        <end position="42"/>
    </location>
</feature>
<dbReference type="AlphaFoldDB" id="L8JWP5"/>
<evidence type="ECO:0000313" key="3">
    <source>
        <dbReference type="Proteomes" id="UP000011135"/>
    </source>
</evidence>
<evidence type="ECO:0000313" key="2">
    <source>
        <dbReference type="EMBL" id="ELR72044.1"/>
    </source>
</evidence>
<dbReference type="InterPro" id="IPR036721">
    <property type="entry name" value="RCK_C_sf"/>
</dbReference>
<sequence length="47" mass="5206">MIKRNGNFLTPKGATVLEPLDTLIVLSENEEGIDLVHESLNLNNNKT</sequence>
<dbReference type="Proteomes" id="UP000011135">
    <property type="component" value="Unassembled WGS sequence"/>
</dbReference>
<dbReference type="PROSITE" id="PS51202">
    <property type="entry name" value="RCK_C"/>
    <property type="match status" value="1"/>
</dbReference>
<organism evidence="2 3">
    <name type="scientific">Fulvivirga imtechensis AK7</name>
    <dbReference type="NCBI Taxonomy" id="1237149"/>
    <lineage>
        <taxon>Bacteria</taxon>
        <taxon>Pseudomonadati</taxon>
        <taxon>Bacteroidota</taxon>
        <taxon>Cytophagia</taxon>
        <taxon>Cytophagales</taxon>
        <taxon>Fulvivirgaceae</taxon>
        <taxon>Fulvivirga</taxon>
    </lineage>
</organism>
<dbReference type="InterPro" id="IPR006037">
    <property type="entry name" value="RCK_C"/>
</dbReference>
<accession>L8JWP5</accession>
<name>L8JWP5_9BACT</name>
<dbReference type="Gene3D" id="3.30.70.1450">
    <property type="entry name" value="Regulator of K+ conductance, C-terminal domain"/>
    <property type="match status" value="1"/>
</dbReference>
<gene>
    <name evidence="2" type="ORF">C900_01909</name>
</gene>
<dbReference type="GO" id="GO:0006813">
    <property type="term" value="P:potassium ion transport"/>
    <property type="evidence" value="ECO:0007669"/>
    <property type="project" value="InterPro"/>
</dbReference>
<evidence type="ECO:0000259" key="1">
    <source>
        <dbReference type="PROSITE" id="PS51202"/>
    </source>
</evidence>
<reference evidence="2 3" key="1">
    <citation type="submission" date="2012-12" db="EMBL/GenBank/DDBJ databases">
        <title>Genome assembly of Fulvivirga imtechensis AK7.</title>
        <authorList>
            <person name="Nupur N."/>
            <person name="Khatri I."/>
            <person name="Kumar R."/>
            <person name="Subramanian S."/>
            <person name="Pinnaka A."/>
        </authorList>
    </citation>
    <scope>NUCLEOTIDE SEQUENCE [LARGE SCALE GENOMIC DNA]</scope>
    <source>
        <strain evidence="2 3">AK7</strain>
    </source>
</reference>